<protein>
    <submittedName>
        <fullName evidence="2">Uncharacterized protein</fullName>
    </submittedName>
</protein>
<proteinExistence type="predicted"/>
<evidence type="ECO:0000313" key="2">
    <source>
        <dbReference type="EMBL" id="RZC47880.1"/>
    </source>
</evidence>
<dbReference type="Proteomes" id="UP000316621">
    <property type="component" value="Chromosome 1"/>
</dbReference>
<keyword evidence="3" id="KW-1185">Reference proteome</keyword>
<accession>A0A4Y7IJG2</accession>
<name>A0A4Y7IJG2_PAPSO</name>
<gene>
    <name evidence="2" type="ORF">C5167_040827</name>
</gene>
<feature type="non-terminal residue" evidence="2">
    <location>
        <position position="241"/>
    </location>
</feature>
<reference evidence="2 3" key="1">
    <citation type="journal article" date="2018" name="Science">
        <title>The opium poppy genome and morphinan production.</title>
        <authorList>
            <person name="Guo L."/>
            <person name="Winzer T."/>
            <person name="Yang X."/>
            <person name="Li Y."/>
            <person name="Ning Z."/>
            <person name="He Z."/>
            <person name="Teodor R."/>
            <person name="Lu Y."/>
            <person name="Bowser T.A."/>
            <person name="Graham I.A."/>
            <person name="Ye K."/>
        </authorList>
    </citation>
    <scope>NUCLEOTIDE SEQUENCE [LARGE SCALE GENOMIC DNA]</scope>
    <source>
        <strain evidence="3">cv. HN1</strain>
        <tissue evidence="2">Leaves</tissue>
    </source>
</reference>
<evidence type="ECO:0000256" key="1">
    <source>
        <dbReference type="SAM" id="MobiDB-lite"/>
    </source>
</evidence>
<feature type="region of interest" description="Disordered" evidence="1">
    <location>
        <begin position="55"/>
        <end position="95"/>
    </location>
</feature>
<sequence>MEKMSNHSNSKGVLKNMTVINVVNPLISDYVPKYASTRVVRSSSFVDKVKSSKIDDTQGASGFTHSSRTVVSEDSPSLEGSPNNIESPQSSEDDVQPVREIASLLTPDQHFALEYLNMYHIFTWVNNYCKTVDLIRVQANQVCFLKTEVSNLQGNVSLLQKVCDRLARELSATTSAMIATRIWNDLLTEVFDFSDLSVASNLDREALLVQKYEHLKLEFRKLLAIVGNLRPRVRSLREVSR</sequence>
<dbReference type="AlphaFoldDB" id="A0A4Y7IJG2"/>
<organism evidence="2 3">
    <name type="scientific">Papaver somniferum</name>
    <name type="common">Opium poppy</name>
    <dbReference type="NCBI Taxonomy" id="3469"/>
    <lineage>
        <taxon>Eukaryota</taxon>
        <taxon>Viridiplantae</taxon>
        <taxon>Streptophyta</taxon>
        <taxon>Embryophyta</taxon>
        <taxon>Tracheophyta</taxon>
        <taxon>Spermatophyta</taxon>
        <taxon>Magnoliopsida</taxon>
        <taxon>Ranunculales</taxon>
        <taxon>Papaveraceae</taxon>
        <taxon>Papaveroideae</taxon>
        <taxon>Papaver</taxon>
    </lineage>
</organism>
<feature type="compositionally biased region" description="Polar residues" evidence="1">
    <location>
        <begin position="58"/>
        <end position="90"/>
    </location>
</feature>
<dbReference type="Gramene" id="RZC47880">
    <property type="protein sequence ID" value="RZC47880"/>
    <property type="gene ID" value="C5167_040827"/>
</dbReference>
<dbReference type="EMBL" id="CM010715">
    <property type="protein sequence ID" value="RZC47880.1"/>
    <property type="molecule type" value="Genomic_DNA"/>
</dbReference>
<evidence type="ECO:0000313" key="3">
    <source>
        <dbReference type="Proteomes" id="UP000316621"/>
    </source>
</evidence>